<protein>
    <recommendedName>
        <fullName evidence="4">Methyltransferase domain-containing protein</fullName>
    </recommendedName>
</protein>
<dbReference type="Proteomes" id="UP000680815">
    <property type="component" value="Unassembled WGS sequence"/>
</dbReference>
<evidence type="ECO:0000313" key="3">
    <source>
        <dbReference type="Proteomes" id="UP000680815"/>
    </source>
</evidence>
<feature type="region of interest" description="Disordered" evidence="1">
    <location>
        <begin position="1"/>
        <end position="53"/>
    </location>
</feature>
<evidence type="ECO:0000313" key="2">
    <source>
        <dbReference type="EMBL" id="MBP0462529.1"/>
    </source>
</evidence>
<accession>A0ABS4AME4</accession>
<sequence length="316" mass="32884">MSARADPPPSVADARPWGPQQGGLIKRALEGGARLLGRGAPPQPEAPPRAEPPAVAEAPPVLLVAPAGPDPAERRAWADRLWGEGLCLPGGAAELLRLSALLPLTPDATLLLAGDGARAAGGIVSGARGCFVSAFDPLAEPPSAAPKPGRKVTAAPFDPAAPAFRARYHNHAMLLEPFRGGGSPAALLAATAAGLRAGGQLVLLDLVVRDAPAAGRWLEAECRRAPPPEAEIPRALAAAGFQVNVVEDAGPRHRRAVMEAWAALTEALRGEATRPTPAAARAMVEEAEAWLLRLRLLEQGRLRLLRWHATMARAPS</sequence>
<feature type="compositionally biased region" description="Low complexity" evidence="1">
    <location>
        <begin position="30"/>
        <end position="40"/>
    </location>
</feature>
<dbReference type="InterPro" id="IPR029063">
    <property type="entry name" value="SAM-dependent_MTases_sf"/>
</dbReference>
<feature type="compositionally biased region" description="Pro residues" evidence="1">
    <location>
        <begin position="41"/>
        <end position="51"/>
    </location>
</feature>
<keyword evidence="3" id="KW-1185">Reference proteome</keyword>
<evidence type="ECO:0008006" key="4">
    <source>
        <dbReference type="Google" id="ProtNLM"/>
    </source>
</evidence>
<evidence type="ECO:0000256" key="1">
    <source>
        <dbReference type="SAM" id="MobiDB-lite"/>
    </source>
</evidence>
<reference evidence="2 3" key="1">
    <citation type="submission" date="2021-03" db="EMBL/GenBank/DDBJ databases">
        <authorList>
            <person name="So Y."/>
        </authorList>
    </citation>
    <scope>NUCLEOTIDE SEQUENCE [LARGE SCALE GENOMIC DNA]</scope>
    <source>
        <strain evidence="2 3">PWR1</strain>
    </source>
</reference>
<dbReference type="Gene3D" id="3.40.50.150">
    <property type="entry name" value="Vaccinia Virus protein VP39"/>
    <property type="match status" value="1"/>
</dbReference>
<organism evidence="2 3">
    <name type="scientific">Roseomonas nitratireducens</name>
    <dbReference type="NCBI Taxonomy" id="2820810"/>
    <lineage>
        <taxon>Bacteria</taxon>
        <taxon>Pseudomonadati</taxon>
        <taxon>Pseudomonadota</taxon>
        <taxon>Alphaproteobacteria</taxon>
        <taxon>Acetobacterales</taxon>
        <taxon>Roseomonadaceae</taxon>
        <taxon>Roseomonas</taxon>
    </lineage>
</organism>
<dbReference type="SUPFAM" id="SSF53335">
    <property type="entry name" value="S-adenosyl-L-methionine-dependent methyltransferases"/>
    <property type="match status" value="1"/>
</dbReference>
<name>A0ABS4AME4_9PROT</name>
<dbReference type="RefSeq" id="WP_209349897.1">
    <property type="nucleotide sequence ID" value="NZ_JAGIYZ010000001.1"/>
</dbReference>
<dbReference type="EMBL" id="JAGIYZ010000001">
    <property type="protein sequence ID" value="MBP0462529.1"/>
    <property type="molecule type" value="Genomic_DNA"/>
</dbReference>
<proteinExistence type="predicted"/>
<comment type="caution">
    <text evidence="2">The sequence shown here is derived from an EMBL/GenBank/DDBJ whole genome shotgun (WGS) entry which is preliminary data.</text>
</comment>
<feature type="compositionally biased region" description="Pro residues" evidence="1">
    <location>
        <begin position="1"/>
        <end position="10"/>
    </location>
</feature>
<gene>
    <name evidence="2" type="ORF">J5Y09_01275</name>
</gene>